<accession>A0A3E1NX79</accession>
<name>A0A3E1NX79_9BACT</name>
<feature type="domain" description="Activator of Hsp90 ATPase homologue 1/2-like C-terminal" evidence="2">
    <location>
        <begin position="25"/>
        <end position="158"/>
    </location>
</feature>
<comment type="similarity">
    <text evidence="1">Belongs to the AHA1 family.</text>
</comment>
<dbReference type="InterPro" id="IPR013538">
    <property type="entry name" value="ASHA1/2-like_C"/>
</dbReference>
<dbReference type="EMBL" id="QTJV01000009">
    <property type="protein sequence ID" value="RFM32533.1"/>
    <property type="molecule type" value="Genomic_DNA"/>
</dbReference>
<reference evidence="3 4" key="1">
    <citation type="submission" date="2018-08" db="EMBL/GenBank/DDBJ databases">
        <title>Chitinophaga sp. K20C18050901, a novel bacterium isolated from forest soil.</title>
        <authorList>
            <person name="Wang C."/>
        </authorList>
    </citation>
    <scope>NUCLEOTIDE SEQUENCE [LARGE SCALE GENOMIC DNA]</scope>
    <source>
        <strain evidence="3 4">K20C18050901</strain>
    </source>
</reference>
<dbReference type="OrthoDB" id="9795306at2"/>
<proteinExistence type="inferred from homology"/>
<dbReference type="Pfam" id="PF08327">
    <property type="entry name" value="AHSA1"/>
    <property type="match status" value="1"/>
</dbReference>
<sequence length="159" mass="18481">MLFNYTPDRGNNTLTIQREFLADHARLWDHYTRSELLEQWFAPPPMSTRTKSMDFREGGHWHYAMVEPNGTEYWGMTQYKTIHPIQELQYADAFCDEEGNINTDIPGADWTITFTDQGDRTLVQSVLTFKSLADLEQILEMGMEDGMKATYETLDQLLA</sequence>
<evidence type="ECO:0000313" key="3">
    <source>
        <dbReference type="EMBL" id="RFM32533.1"/>
    </source>
</evidence>
<dbReference type="Gene3D" id="3.30.530.20">
    <property type="match status" value="1"/>
</dbReference>
<dbReference type="AlphaFoldDB" id="A0A3E1NX79"/>
<protein>
    <submittedName>
        <fullName evidence="3">SRPBCC domain-containing protein</fullName>
    </submittedName>
</protein>
<dbReference type="RefSeq" id="WP_116855726.1">
    <property type="nucleotide sequence ID" value="NZ_QTJV01000009.1"/>
</dbReference>
<comment type="caution">
    <text evidence="3">The sequence shown here is derived from an EMBL/GenBank/DDBJ whole genome shotgun (WGS) entry which is preliminary data.</text>
</comment>
<gene>
    <name evidence="3" type="ORF">DXN04_22890</name>
</gene>
<evidence type="ECO:0000259" key="2">
    <source>
        <dbReference type="Pfam" id="PF08327"/>
    </source>
</evidence>
<organism evidence="3 4">
    <name type="scientific">Chitinophaga silvisoli</name>
    <dbReference type="NCBI Taxonomy" id="2291814"/>
    <lineage>
        <taxon>Bacteria</taxon>
        <taxon>Pseudomonadati</taxon>
        <taxon>Bacteroidota</taxon>
        <taxon>Chitinophagia</taxon>
        <taxon>Chitinophagales</taxon>
        <taxon>Chitinophagaceae</taxon>
        <taxon>Chitinophaga</taxon>
    </lineage>
</organism>
<evidence type="ECO:0000256" key="1">
    <source>
        <dbReference type="ARBA" id="ARBA00006817"/>
    </source>
</evidence>
<dbReference type="SUPFAM" id="SSF55961">
    <property type="entry name" value="Bet v1-like"/>
    <property type="match status" value="1"/>
</dbReference>
<keyword evidence="4" id="KW-1185">Reference proteome</keyword>
<dbReference type="InterPro" id="IPR023393">
    <property type="entry name" value="START-like_dom_sf"/>
</dbReference>
<dbReference type="CDD" id="cd07814">
    <property type="entry name" value="SRPBCC_CalC_Aha1-like"/>
    <property type="match status" value="1"/>
</dbReference>
<evidence type="ECO:0000313" key="4">
    <source>
        <dbReference type="Proteomes" id="UP000261174"/>
    </source>
</evidence>
<dbReference type="Proteomes" id="UP000261174">
    <property type="component" value="Unassembled WGS sequence"/>
</dbReference>